<dbReference type="AlphaFoldDB" id="R8BDY5"/>
<dbReference type="PANTHER" id="PTHR11452:SF75">
    <property type="entry name" value="ALPHA-GALACTOSIDASE MEL1"/>
    <property type="match status" value="1"/>
</dbReference>
<dbReference type="InterPro" id="IPR002241">
    <property type="entry name" value="Glyco_hydro_27"/>
</dbReference>
<proteinExistence type="inferred from homology"/>
<dbReference type="PANTHER" id="PTHR11452">
    <property type="entry name" value="ALPHA-GALACTOSIDASE/ALPHA-N-ACETYLGALACTOSAMINIDASE"/>
    <property type="match status" value="1"/>
</dbReference>
<evidence type="ECO:0000256" key="4">
    <source>
        <dbReference type="ARBA" id="ARBA00022801"/>
    </source>
</evidence>
<dbReference type="InterPro" id="IPR013785">
    <property type="entry name" value="Aldolase_TIM"/>
</dbReference>
<dbReference type="OrthoDB" id="5795902at2759"/>
<comment type="catalytic activity">
    <reaction evidence="1">
        <text>Hydrolysis of terminal, non-reducing alpha-D-galactose residues in alpha-D-galactosides, including galactose oligosaccharides, galactomannans and galactolipids.</text>
        <dbReference type="EC" id="3.2.1.22"/>
    </reaction>
</comment>
<dbReference type="SUPFAM" id="SSF51445">
    <property type="entry name" value="(Trans)glycosidases"/>
    <property type="match status" value="1"/>
</dbReference>
<name>R8BDY5_PHAM7</name>
<dbReference type="GO" id="GO:0004557">
    <property type="term" value="F:alpha-galactosidase activity"/>
    <property type="evidence" value="ECO:0007669"/>
    <property type="project" value="UniProtKB-EC"/>
</dbReference>
<dbReference type="GO" id="GO:0005975">
    <property type="term" value="P:carbohydrate metabolic process"/>
    <property type="evidence" value="ECO:0007669"/>
    <property type="project" value="InterPro"/>
</dbReference>
<evidence type="ECO:0000256" key="3">
    <source>
        <dbReference type="ARBA" id="ARBA00012755"/>
    </source>
</evidence>
<evidence type="ECO:0000313" key="7">
    <source>
        <dbReference type="EMBL" id="EON97516.1"/>
    </source>
</evidence>
<evidence type="ECO:0000256" key="2">
    <source>
        <dbReference type="ARBA" id="ARBA00009743"/>
    </source>
</evidence>
<organism evidence="7 8">
    <name type="scientific">Phaeoacremonium minimum (strain UCR-PA7)</name>
    <name type="common">Esca disease fungus</name>
    <name type="synonym">Togninia minima</name>
    <dbReference type="NCBI Taxonomy" id="1286976"/>
    <lineage>
        <taxon>Eukaryota</taxon>
        <taxon>Fungi</taxon>
        <taxon>Dikarya</taxon>
        <taxon>Ascomycota</taxon>
        <taxon>Pezizomycotina</taxon>
        <taxon>Sordariomycetes</taxon>
        <taxon>Sordariomycetidae</taxon>
        <taxon>Togniniales</taxon>
        <taxon>Togniniaceae</taxon>
        <taxon>Phaeoacremonium</taxon>
    </lineage>
</organism>
<keyword evidence="4 7" id="KW-0378">Hydrolase</keyword>
<sequence>MCVASTATDVFDTMSVQDFAAKLHANGMKLGLYMIPGAFQADENKTVAGTDFVIGDLFNKTVDGRTGISNTYNCRNDFDYSKPGVQEWHDSVVEQFASWGVDFIKLDYVTPGSSLGDGNDDLKPANDSGAVAAMHSAISRLAPSMRLDISWKLDREQPFFDLWKHNADALRLDQDINFGKNPVTWDAIQRTVEQYRQFINQQVLDPSRQNQPIMIRPDMDNLVVATDASASSWSGFNTVERYGQMILWLGAGAKLVVGSDMTQIDDLGRTLLTNEEVLDVAAFTANWPMVPKQPADRAAQLQAWVAGPDGDGTAAVVVLSNLGPDLGQSGYSDNLQGDQLVNVTLDTLGIEGI</sequence>
<evidence type="ECO:0000256" key="6">
    <source>
        <dbReference type="ARBA" id="ARBA00041452"/>
    </source>
</evidence>
<protein>
    <recommendedName>
        <fullName evidence="3">alpha-galactosidase</fullName>
        <ecNumber evidence="3">3.2.1.22</ecNumber>
    </recommendedName>
    <alternativeName>
        <fullName evidence="6">Melibiase D</fullName>
    </alternativeName>
</protein>
<keyword evidence="5" id="KW-0326">Glycosidase</keyword>
<evidence type="ECO:0000256" key="5">
    <source>
        <dbReference type="ARBA" id="ARBA00023295"/>
    </source>
</evidence>
<dbReference type="KEGG" id="tmn:UCRPA7_6982"/>
<keyword evidence="8" id="KW-1185">Reference proteome</keyword>
<evidence type="ECO:0000313" key="8">
    <source>
        <dbReference type="Proteomes" id="UP000014074"/>
    </source>
</evidence>
<reference evidence="8" key="1">
    <citation type="journal article" date="2013" name="Genome Announc.">
        <title>Draft genome sequence of the ascomycete Phaeoacremonium aleophilum strain UCR-PA7, a causal agent of the esca disease complex in grapevines.</title>
        <authorList>
            <person name="Blanco-Ulate B."/>
            <person name="Rolshausen P."/>
            <person name="Cantu D."/>
        </authorList>
    </citation>
    <scope>NUCLEOTIDE SEQUENCE [LARGE SCALE GENOMIC DNA]</scope>
    <source>
        <strain evidence="8">UCR-PA7</strain>
    </source>
</reference>
<dbReference type="EMBL" id="KB933264">
    <property type="protein sequence ID" value="EON97516.1"/>
    <property type="molecule type" value="Genomic_DNA"/>
</dbReference>
<gene>
    <name evidence="7" type="ORF">UCRPA7_6982</name>
</gene>
<dbReference type="Pfam" id="PF16499">
    <property type="entry name" value="Melibiase_2"/>
    <property type="match status" value="1"/>
</dbReference>
<dbReference type="GeneID" id="19327695"/>
<accession>R8BDY5</accession>
<dbReference type="InterPro" id="IPR017853">
    <property type="entry name" value="GH"/>
</dbReference>
<dbReference type="RefSeq" id="XP_007917708.1">
    <property type="nucleotide sequence ID" value="XM_007919517.1"/>
</dbReference>
<dbReference type="Proteomes" id="UP000014074">
    <property type="component" value="Unassembled WGS sequence"/>
</dbReference>
<evidence type="ECO:0000256" key="1">
    <source>
        <dbReference type="ARBA" id="ARBA00001255"/>
    </source>
</evidence>
<comment type="similarity">
    <text evidence="2">Belongs to the glycosyl hydrolase 27 family.</text>
</comment>
<dbReference type="HOGENOM" id="CLU_031988_0_0_1"/>
<dbReference type="EC" id="3.2.1.22" evidence="3"/>
<dbReference type="Gene3D" id="3.20.20.70">
    <property type="entry name" value="Aldolase class I"/>
    <property type="match status" value="1"/>
</dbReference>
<dbReference type="eggNOG" id="KOG2366">
    <property type="taxonomic scope" value="Eukaryota"/>
</dbReference>